<dbReference type="EMBL" id="JAOQKJ010000011">
    <property type="protein sequence ID" value="MCU6745393.1"/>
    <property type="molecule type" value="Genomic_DNA"/>
</dbReference>
<dbReference type="Pfam" id="PF00440">
    <property type="entry name" value="TetR_N"/>
    <property type="match status" value="1"/>
</dbReference>
<evidence type="ECO:0000256" key="1">
    <source>
        <dbReference type="ARBA" id="ARBA00023125"/>
    </source>
</evidence>
<dbReference type="InterPro" id="IPR050624">
    <property type="entry name" value="HTH-type_Tx_Regulator"/>
</dbReference>
<feature type="DNA-binding region" description="H-T-H motif" evidence="2">
    <location>
        <begin position="31"/>
        <end position="50"/>
    </location>
</feature>
<name>A0ABT2T552_9FIRM</name>
<accession>A0ABT2T552</accession>
<keyword evidence="5" id="KW-1185">Reference proteome</keyword>
<dbReference type="Proteomes" id="UP001652432">
    <property type="component" value="Unassembled WGS sequence"/>
</dbReference>
<feature type="domain" description="HTH tetR-type" evidence="3">
    <location>
        <begin position="7"/>
        <end position="68"/>
    </location>
</feature>
<dbReference type="RefSeq" id="WP_262575435.1">
    <property type="nucleotide sequence ID" value="NZ_JAOQKJ010000011.1"/>
</dbReference>
<keyword evidence="1 2" id="KW-0238">DNA-binding</keyword>
<dbReference type="Gene3D" id="1.10.357.10">
    <property type="entry name" value="Tetracycline Repressor, domain 2"/>
    <property type="match status" value="1"/>
</dbReference>
<protein>
    <submittedName>
        <fullName evidence="4">TetR/AcrR family transcriptional regulator</fullName>
    </submittedName>
</protein>
<dbReference type="InterPro" id="IPR001647">
    <property type="entry name" value="HTH_TetR"/>
</dbReference>
<evidence type="ECO:0000313" key="4">
    <source>
        <dbReference type="EMBL" id="MCU6745393.1"/>
    </source>
</evidence>
<proteinExistence type="predicted"/>
<dbReference type="PANTHER" id="PTHR43479:SF11">
    <property type="entry name" value="ACREF_ENVCD OPERON REPRESSOR-RELATED"/>
    <property type="match status" value="1"/>
</dbReference>
<gene>
    <name evidence="4" type="ORF">OCV77_13000</name>
</gene>
<dbReference type="PROSITE" id="PS50977">
    <property type="entry name" value="HTH_TETR_2"/>
    <property type="match status" value="1"/>
</dbReference>
<evidence type="ECO:0000259" key="3">
    <source>
        <dbReference type="PROSITE" id="PS50977"/>
    </source>
</evidence>
<dbReference type="PANTHER" id="PTHR43479">
    <property type="entry name" value="ACREF/ENVCD OPERON REPRESSOR-RELATED"/>
    <property type="match status" value="1"/>
</dbReference>
<dbReference type="SUPFAM" id="SSF46689">
    <property type="entry name" value="Homeodomain-like"/>
    <property type="match status" value="1"/>
</dbReference>
<comment type="caution">
    <text evidence="4">The sequence shown here is derived from an EMBL/GenBank/DDBJ whole genome shotgun (WGS) entry which is preliminary data.</text>
</comment>
<dbReference type="InterPro" id="IPR009057">
    <property type="entry name" value="Homeodomain-like_sf"/>
</dbReference>
<organism evidence="4 5">
    <name type="scientific">Suilimivivens aceti</name>
    <dbReference type="NCBI Taxonomy" id="2981774"/>
    <lineage>
        <taxon>Bacteria</taxon>
        <taxon>Bacillati</taxon>
        <taxon>Bacillota</taxon>
        <taxon>Clostridia</taxon>
        <taxon>Lachnospirales</taxon>
        <taxon>Lachnospiraceae</taxon>
        <taxon>Suilimivivens</taxon>
    </lineage>
</organism>
<evidence type="ECO:0000256" key="2">
    <source>
        <dbReference type="PROSITE-ProRule" id="PRU00335"/>
    </source>
</evidence>
<reference evidence="4 5" key="1">
    <citation type="journal article" date="2021" name="ISME Commun">
        <title>Automated analysis of genomic sequences facilitates high-throughput and comprehensive description of bacteria.</title>
        <authorList>
            <person name="Hitch T.C.A."/>
        </authorList>
    </citation>
    <scope>NUCLEOTIDE SEQUENCE [LARGE SCALE GENOMIC DNA]</scope>
    <source>
        <strain evidence="4 5">Sanger_18</strain>
    </source>
</reference>
<sequence>MNKETPTVKEKAIYQAVVDLFMEGADLSGLTVSEITAKAGIGKGTAYGYFSDKEDMIARSICYNVEQYCHWIYQGITEQKTLYEKIDFLLGKMEKEISKADCLMRLANTMSMDSVIGKRIRQQEVENNSKNPPLELLEAVFEAEHFTPPLSEEMLQFLARNALSRIFCYGMMLSNNSVRAQRTTAVQKTAAVQKMAAAQEAEMQAMHRLVCMGICSDADAVRQWLSSERG</sequence>
<evidence type="ECO:0000313" key="5">
    <source>
        <dbReference type="Proteomes" id="UP001652432"/>
    </source>
</evidence>